<dbReference type="OrthoDB" id="9812980at2"/>
<feature type="domain" description="VTT" evidence="7">
    <location>
        <begin position="61"/>
        <end position="177"/>
    </location>
</feature>
<dbReference type="STRING" id="1286171.EAL2_c17470"/>
<comment type="similarity">
    <text evidence="6">Belongs to the TVP38/TMEM64 family.</text>
</comment>
<evidence type="ECO:0000313" key="8">
    <source>
        <dbReference type="EMBL" id="AHM57042.1"/>
    </source>
</evidence>
<dbReference type="EMBL" id="CP007452">
    <property type="protein sequence ID" value="AHM57042.1"/>
    <property type="molecule type" value="Genomic_DNA"/>
</dbReference>
<comment type="subcellular location">
    <subcellularLocation>
        <location evidence="1 6">Cell membrane</location>
        <topology evidence="1 6">Multi-pass membrane protein</topology>
    </subcellularLocation>
</comment>
<gene>
    <name evidence="8" type="ORF">EAL2_c17470</name>
</gene>
<feature type="transmembrane region" description="Helical" evidence="6">
    <location>
        <begin position="187"/>
        <end position="204"/>
    </location>
</feature>
<dbReference type="PANTHER" id="PTHR12677">
    <property type="entry name" value="GOLGI APPARATUS MEMBRANE PROTEIN TVP38-RELATED"/>
    <property type="match status" value="1"/>
</dbReference>
<evidence type="ECO:0000259" key="7">
    <source>
        <dbReference type="Pfam" id="PF09335"/>
    </source>
</evidence>
<evidence type="ECO:0000256" key="1">
    <source>
        <dbReference type="ARBA" id="ARBA00004651"/>
    </source>
</evidence>
<sequence length="223" mass="24325">MDKNKKLMLSIALIAATAAAMMYFHRTGMVKQCTPEGIKGYVDSCGMLGPMIYMIMFSVIPSGAIIAIAGGMAFGMGLGTLYTMLGALIGATTAFYISRLLGRDFVMKLTRGRLKSFDEGAARHGFKLILVMRLIPIIPFNLISFGAGLTNMKFRDYLLATVLGIVPGVFVFTNLGDKAMDIQSPQFLVAVCVLLLLVAASIVFKRKFNLEAFQRRLSQDKAQ</sequence>
<dbReference type="Pfam" id="PF09335">
    <property type="entry name" value="VTT_dom"/>
    <property type="match status" value="1"/>
</dbReference>
<dbReference type="RefSeq" id="WP_025436005.1">
    <property type="nucleotide sequence ID" value="NZ_CP007452.1"/>
</dbReference>
<dbReference type="InterPro" id="IPR015414">
    <property type="entry name" value="TMEM64"/>
</dbReference>
<accession>W8TLH4</accession>
<evidence type="ECO:0000256" key="4">
    <source>
        <dbReference type="ARBA" id="ARBA00022989"/>
    </source>
</evidence>
<dbReference type="eggNOG" id="COG0398">
    <property type="taxonomic scope" value="Bacteria"/>
</dbReference>
<dbReference type="PATRIC" id="fig|1286171.3.peg.1706"/>
<feature type="transmembrane region" description="Helical" evidence="6">
    <location>
        <begin position="81"/>
        <end position="101"/>
    </location>
</feature>
<evidence type="ECO:0000256" key="3">
    <source>
        <dbReference type="ARBA" id="ARBA00022692"/>
    </source>
</evidence>
<protein>
    <recommendedName>
        <fullName evidence="6">TVP38/TMEM64 family membrane protein</fullName>
    </recommendedName>
</protein>
<evidence type="ECO:0000256" key="6">
    <source>
        <dbReference type="RuleBase" id="RU366058"/>
    </source>
</evidence>
<feature type="transmembrane region" description="Helical" evidence="6">
    <location>
        <begin position="51"/>
        <end position="74"/>
    </location>
</feature>
<dbReference type="InterPro" id="IPR032816">
    <property type="entry name" value="VTT_dom"/>
</dbReference>
<feature type="transmembrane region" description="Helical" evidence="6">
    <location>
        <begin position="121"/>
        <end position="145"/>
    </location>
</feature>
<dbReference type="HOGENOM" id="CLU_038944_8_2_9"/>
<evidence type="ECO:0000313" key="9">
    <source>
        <dbReference type="Proteomes" id="UP000019591"/>
    </source>
</evidence>
<reference evidence="8 9" key="1">
    <citation type="journal article" date="2014" name="Genome Announc.">
        <title>Complete Genome Sequence of Amino Acid-Utilizing Eubacterium acidaminophilum al-2 (DSM 3953).</title>
        <authorList>
            <person name="Poehlein A."/>
            <person name="Andreesen J.R."/>
            <person name="Daniel R."/>
        </authorList>
    </citation>
    <scope>NUCLEOTIDE SEQUENCE [LARGE SCALE GENOMIC DNA]</scope>
    <source>
        <strain evidence="8 9">DSM 3953</strain>
    </source>
</reference>
<dbReference type="Proteomes" id="UP000019591">
    <property type="component" value="Chromosome"/>
</dbReference>
<keyword evidence="9" id="KW-1185">Reference proteome</keyword>
<organism evidence="8 9">
    <name type="scientific">Peptoclostridium acidaminophilum DSM 3953</name>
    <dbReference type="NCBI Taxonomy" id="1286171"/>
    <lineage>
        <taxon>Bacteria</taxon>
        <taxon>Bacillati</taxon>
        <taxon>Bacillota</taxon>
        <taxon>Clostridia</taxon>
        <taxon>Peptostreptococcales</taxon>
        <taxon>Peptoclostridiaceae</taxon>
        <taxon>Peptoclostridium</taxon>
    </lineage>
</organism>
<evidence type="ECO:0000256" key="2">
    <source>
        <dbReference type="ARBA" id="ARBA00022475"/>
    </source>
</evidence>
<evidence type="ECO:0000256" key="5">
    <source>
        <dbReference type="ARBA" id="ARBA00023136"/>
    </source>
</evidence>
<dbReference type="GO" id="GO:0005886">
    <property type="term" value="C:plasma membrane"/>
    <property type="evidence" value="ECO:0007669"/>
    <property type="project" value="UniProtKB-SubCell"/>
</dbReference>
<keyword evidence="4 6" id="KW-1133">Transmembrane helix</keyword>
<dbReference type="AlphaFoldDB" id="W8TLH4"/>
<keyword evidence="5 6" id="KW-0472">Membrane</keyword>
<dbReference type="PANTHER" id="PTHR12677:SF59">
    <property type="entry name" value="GOLGI APPARATUS MEMBRANE PROTEIN TVP38-RELATED"/>
    <property type="match status" value="1"/>
</dbReference>
<proteinExistence type="inferred from homology"/>
<keyword evidence="3 6" id="KW-0812">Transmembrane</keyword>
<keyword evidence="2 6" id="KW-1003">Cell membrane</keyword>
<feature type="transmembrane region" description="Helical" evidence="6">
    <location>
        <begin position="157"/>
        <end position="175"/>
    </location>
</feature>
<name>W8TLH4_PEPAC</name>
<dbReference type="KEGG" id="eac:EAL2_c17470"/>